<protein>
    <submittedName>
        <fullName evidence="1">Uncharacterized protein</fullName>
    </submittedName>
</protein>
<dbReference type="AlphaFoldDB" id="A0AAD7RC02"/>
<comment type="caution">
    <text evidence="1">The sequence shown here is derived from an EMBL/GenBank/DDBJ whole genome shotgun (WGS) entry which is preliminary data.</text>
</comment>
<organism evidence="1 2">
    <name type="scientific">Aldrovandia affinis</name>
    <dbReference type="NCBI Taxonomy" id="143900"/>
    <lineage>
        <taxon>Eukaryota</taxon>
        <taxon>Metazoa</taxon>
        <taxon>Chordata</taxon>
        <taxon>Craniata</taxon>
        <taxon>Vertebrata</taxon>
        <taxon>Euteleostomi</taxon>
        <taxon>Actinopterygii</taxon>
        <taxon>Neopterygii</taxon>
        <taxon>Teleostei</taxon>
        <taxon>Notacanthiformes</taxon>
        <taxon>Halosauridae</taxon>
        <taxon>Aldrovandia</taxon>
    </lineage>
</organism>
<evidence type="ECO:0000313" key="1">
    <source>
        <dbReference type="EMBL" id="KAJ8373350.1"/>
    </source>
</evidence>
<name>A0AAD7RC02_9TELE</name>
<dbReference type="Proteomes" id="UP001221898">
    <property type="component" value="Unassembled WGS sequence"/>
</dbReference>
<sequence length="148" mass="16258">MDLKRKDEGLTGVGRWIRSNGAKTCESGPAPTREPESDCITVIVEHIKSLSRFCFGPGSPLATYYPVTPPSPHTPHTNAQQMRILPRMKGPLIYPCEADFTTTATDPGCEPTCLPSSSSFVFLFLHHTCDLQKFANVDELALEPRAPL</sequence>
<accession>A0AAD7RC02</accession>
<gene>
    <name evidence="1" type="ORF">AAFF_G00265940</name>
</gene>
<proteinExistence type="predicted"/>
<evidence type="ECO:0000313" key="2">
    <source>
        <dbReference type="Proteomes" id="UP001221898"/>
    </source>
</evidence>
<reference evidence="1" key="1">
    <citation type="journal article" date="2023" name="Science">
        <title>Genome structures resolve the early diversification of teleost fishes.</title>
        <authorList>
            <person name="Parey E."/>
            <person name="Louis A."/>
            <person name="Montfort J."/>
            <person name="Bouchez O."/>
            <person name="Roques C."/>
            <person name="Iampietro C."/>
            <person name="Lluch J."/>
            <person name="Castinel A."/>
            <person name="Donnadieu C."/>
            <person name="Desvignes T."/>
            <person name="Floi Bucao C."/>
            <person name="Jouanno E."/>
            <person name="Wen M."/>
            <person name="Mejri S."/>
            <person name="Dirks R."/>
            <person name="Jansen H."/>
            <person name="Henkel C."/>
            <person name="Chen W.J."/>
            <person name="Zahm M."/>
            <person name="Cabau C."/>
            <person name="Klopp C."/>
            <person name="Thompson A.W."/>
            <person name="Robinson-Rechavi M."/>
            <person name="Braasch I."/>
            <person name="Lecointre G."/>
            <person name="Bobe J."/>
            <person name="Postlethwait J.H."/>
            <person name="Berthelot C."/>
            <person name="Roest Crollius H."/>
            <person name="Guiguen Y."/>
        </authorList>
    </citation>
    <scope>NUCLEOTIDE SEQUENCE</scope>
    <source>
        <strain evidence="1">NC1722</strain>
    </source>
</reference>
<dbReference type="EMBL" id="JAINUG010000364">
    <property type="protein sequence ID" value="KAJ8373350.1"/>
    <property type="molecule type" value="Genomic_DNA"/>
</dbReference>
<keyword evidence="2" id="KW-1185">Reference proteome</keyword>